<protein>
    <submittedName>
        <fullName evidence="1">Uncharacterized protein</fullName>
    </submittedName>
</protein>
<evidence type="ECO:0000313" key="1">
    <source>
        <dbReference type="EMBL" id="KAJ1679773.1"/>
    </source>
</evidence>
<proteinExistence type="predicted"/>
<reference evidence="1" key="1">
    <citation type="submission" date="2022-06" db="EMBL/GenBank/DDBJ databases">
        <title>Phylogenomic reconstructions and comparative analyses of Kickxellomycotina fungi.</title>
        <authorList>
            <person name="Reynolds N.K."/>
            <person name="Stajich J.E."/>
            <person name="Barry K."/>
            <person name="Grigoriev I.V."/>
            <person name="Crous P."/>
            <person name="Smith M.E."/>
        </authorList>
    </citation>
    <scope>NUCLEOTIDE SEQUENCE</scope>
    <source>
        <strain evidence="1">RSA 2271</strain>
    </source>
</reference>
<sequence>MACYTVCEFITDTLVFWLPFYNVAKLGARYIYYRVLQPIVAEHEAEIDQWLEQAEAAAKQSSDALVQPPQGLVSSLEKLQHIVSRQDGAEKAPGVQLAQSPAVHKLFDIAQGFFPAVVGSSVPNPPPDTPTASASLWDRLRFKEPVIEPSDNVKNAAARIASLIASPPTTTMQQQQWSTDPLHDNQVQRALVETELELESHRMPSRLAPAPYTTPTRDLDDIDEDTVLVERSKSQSPVGCRGKAPRGGEDDEDESAPLLSTGDAEQKERTKSPGSGSSGWFWRR</sequence>
<accession>A0ACC1HVK3</accession>
<keyword evidence="2" id="KW-1185">Reference proteome</keyword>
<dbReference type="EMBL" id="JAMZIH010000186">
    <property type="protein sequence ID" value="KAJ1679773.1"/>
    <property type="molecule type" value="Genomic_DNA"/>
</dbReference>
<gene>
    <name evidence="1" type="ORF">EV182_001355</name>
</gene>
<comment type="caution">
    <text evidence="1">The sequence shown here is derived from an EMBL/GenBank/DDBJ whole genome shotgun (WGS) entry which is preliminary data.</text>
</comment>
<evidence type="ECO:0000313" key="2">
    <source>
        <dbReference type="Proteomes" id="UP001145114"/>
    </source>
</evidence>
<organism evidence="1 2">
    <name type="scientific">Spiromyces aspiralis</name>
    <dbReference type="NCBI Taxonomy" id="68401"/>
    <lineage>
        <taxon>Eukaryota</taxon>
        <taxon>Fungi</taxon>
        <taxon>Fungi incertae sedis</taxon>
        <taxon>Zoopagomycota</taxon>
        <taxon>Kickxellomycotina</taxon>
        <taxon>Kickxellomycetes</taxon>
        <taxon>Kickxellales</taxon>
        <taxon>Kickxellaceae</taxon>
        <taxon>Spiromyces</taxon>
    </lineage>
</organism>
<dbReference type="Proteomes" id="UP001145114">
    <property type="component" value="Unassembled WGS sequence"/>
</dbReference>
<name>A0ACC1HVK3_9FUNG</name>